<dbReference type="AlphaFoldDB" id="A0A9P9Z5B6"/>
<dbReference type="InterPro" id="IPR032466">
    <property type="entry name" value="Metal_Hydrolase"/>
</dbReference>
<comment type="caution">
    <text evidence="3">The sequence shown here is derived from an EMBL/GenBank/DDBJ whole genome shotgun (WGS) entry which is preliminary data.</text>
</comment>
<dbReference type="PANTHER" id="PTHR22642:SF2">
    <property type="entry name" value="PROTEIN LONG AFTER FAR-RED 3"/>
    <property type="match status" value="1"/>
</dbReference>
<sequence length="610" mass="63959">MPSRTRLPDPSMRPPRRRPTPPTRGSRASRSPTTTRTTRATDSRAARATATRRVPRACSGGHTERMGSLLIADGIPFDPHGHGDADTATDRCARAIGVRDGIIAAIGDLADVREAIGPRAEEIDARGGLVTPGFVDAHVHLGVGAVDALRCDLAGATTVAEIAARIARFSAAHPDGWVVGGGWDPTLFPADGPRAAYLDTLVGERPALILDADHHAAWASSTALTQAGIRIDTPDPADGRIERDATGAPSGTLRDGAVQLVARLLPELATEDVARGIRTLSLDLLAAGITGWQEAAFGAYGGFPDFSEAYLQLRRAGTLRGRATGALWVPRDLTLDGVDAFVAATVARTAQLTAAGIPSRTAKLMLDGIVETRTAYLLEPYRGHAERGRAYFSPELIARVVAALNAAGIAVHVHAIGDAAVRDALDAFATVPDAIRRSVRNHIAHIQLIHPHDVPRFGALGVTANAQPFWACATALARESTLPLIRPDREDELYVFGSLRRSGATLAMGSDWPVSTFDPWQGIHVAVTRRPPGDADADPLGPAEALPLASAISAYTRGSAELLGTGSGRLAVGQPADLAIADRNPFAGPTDAIHETRTATTVLAGEVVAS</sequence>
<reference evidence="3" key="1">
    <citation type="journal article" date="2022" name="Cell">
        <title>Repeat-based holocentromeres influence genome architecture and karyotype evolution.</title>
        <authorList>
            <person name="Hofstatter P.G."/>
            <person name="Thangavel G."/>
            <person name="Lux T."/>
            <person name="Neumann P."/>
            <person name="Vondrak T."/>
            <person name="Novak P."/>
            <person name="Zhang M."/>
            <person name="Costa L."/>
            <person name="Castellani M."/>
            <person name="Scott A."/>
            <person name="Toegelov H."/>
            <person name="Fuchs J."/>
            <person name="Mata-Sucre Y."/>
            <person name="Dias Y."/>
            <person name="Vanzela A.L.L."/>
            <person name="Huettel B."/>
            <person name="Almeida C.C.S."/>
            <person name="Simkova H."/>
            <person name="Souza G."/>
            <person name="Pedrosa-Harand A."/>
            <person name="Macas J."/>
            <person name="Mayer K.F.X."/>
            <person name="Houben A."/>
            <person name="Marques A."/>
        </authorList>
    </citation>
    <scope>NUCLEOTIDE SEQUENCE</scope>
    <source>
        <strain evidence="3">RhyBre1mFocal</strain>
    </source>
</reference>
<evidence type="ECO:0000259" key="2">
    <source>
        <dbReference type="Pfam" id="PF07969"/>
    </source>
</evidence>
<dbReference type="GO" id="GO:0016810">
    <property type="term" value="F:hydrolase activity, acting on carbon-nitrogen (but not peptide) bonds"/>
    <property type="evidence" value="ECO:0007669"/>
    <property type="project" value="InterPro"/>
</dbReference>
<evidence type="ECO:0000256" key="1">
    <source>
        <dbReference type="SAM" id="MobiDB-lite"/>
    </source>
</evidence>
<dbReference type="Pfam" id="PF07969">
    <property type="entry name" value="Amidohydro_3"/>
    <property type="match status" value="1"/>
</dbReference>
<dbReference type="InterPro" id="IPR033932">
    <property type="entry name" value="YtcJ-like"/>
</dbReference>
<keyword evidence="4" id="KW-1185">Reference proteome</keyword>
<dbReference type="Proteomes" id="UP001151287">
    <property type="component" value="Unassembled WGS sequence"/>
</dbReference>
<dbReference type="InterPro" id="IPR013108">
    <property type="entry name" value="Amidohydro_3"/>
</dbReference>
<dbReference type="CDD" id="cd01300">
    <property type="entry name" value="YtcJ_like"/>
    <property type="match status" value="1"/>
</dbReference>
<dbReference type="Gene3D" id="2.30.40.10">
    <property type="entry name" value="Urease, subunit C, domain 1"/>
    <property type="match status" value="1"/>
</dbReference>
<dbReference type="OrthoDB" id="3501663at2759"/>
<protein>
    <recommendedName>
        <fullName evidence="2">Amidohydrolase 3 domain-containing protein</fullName>
    </recommendedName>
</protein>
<name>A0A9P9Z5B6_9POAL</name>
<accession>A0A9P9Z5B6</accession>
<dbReference type="SUPFAM" id="SSF51556">
    <property type="entry name" value="Metallo-dependent hydrolases"/>
    <property type="match status" value="1"/>
</dbReference>
<dbReference type="SUPFAM" id="SSF51338">
    <property type="entry name" value="Composite domain of metallo-dependent hydrolases"/>
    <property type="match status" value="1"/>
</dbReference>
<dbReference type="InterPro" id="IPR011059">
    <property type="entry name" value="Metal-dep_hydrolase_composite"/>
</dbReference>
<proteinExistence type="predicted"/>
<evidence type="ECO:0000313" key="3">
    <source>
        <dbReference type="EMBL" id="KAJ1682011.1"/>
    </source>
</evidence>
<dbReference type="PANTHER" id="PTHR22642">
    <property type="entry name" value="IMIDAZOLONEPROPIONASE"/>
    <property type="match status" value="1"/>
</dbReference>
<evidence type="ECO:0000313" key="4">
    <source>
        <dbReference type="Proteomes" id="UP001151287"/>
    </source>
</evidence>
<dbReference type="Gene3D" id="3.20.20.140">
    <property type="entry name" value="Metal-dependent hydrolases"/>
    <property type="match status" value="1"/>
</dbReference>
<feature type="region of interest" description="Disordered" evidence="1">
    <location>
        <begin position="1"/>
        <end position="62"/>
    </location>
</feature>
<gene>
    <name evidence="3" type="ORF">LUZ63_022775</name>
</gene>
<feature type="compositionally biased region" description="Low complexity" evidence="1">
    <location>
        <begin position="23"/>
        <end position="38"/>
    </location>
</feature>
<feature type="domain" description="Amidohydrolase 3" evidence="2">
    <location>
        <begin position="121"/>
        <end position="609"/>
    </location>
</feature>
<organism evidence="3 4">
    <name type="scientific">Rhynchospora breviuscula</name>
    <dbReference type="NCBI Taxonomy" id="2022672"/>
    <lineage>
        <taxon>Eukaryota</taxon>
        <taxon>Viridiplantae</taxon>
        <taxon>Streptophyta</taxon>
        <taxon>Embryophyta</taxon>
        <taxon>Tracheophyta</taxon>
        <taxon>Spermatophyta</taxon>
        <taxon>Magnoliopsida</taxon>
        <taxon>Liliopsida</taxon>
        <taxon>Poales</taxon>
        <taxon>Cyperaceae</taxon>
        <taxon>Cyperoideae</taxon>
        <taxon>Rhynchosporeae</taxon>
        <taxon>Rhynchospora</taxon>
    </lineage>
</organism>
<dbReference type="EMBL" id="JAMQYH010000830">
    <property type="protein sequence ID" value="KAJ1682011.1"/>
    <property type="molecule type" value="Genomic_DNA"/>
</dbReference>
<dbReference type="Gene3D" id="3.10.310.70">
    <property type="match status" value="1"/>
</dbReference>